<proteinExistence type="predicted"/>
<feature type="compositionally biased region" description="Low complexity" evidence="1">
    <location>
        <begin position="131"/>
        <end position="161"/>
    </location>
</feature>
<dbReference type="AlphaFoldDB" id="A0A6J6CEL8"/>
<accession>A0A6J6CEL8</accession>
<reference evidence="2" key="1">
    <citation type="submission" date="2020-05" db="EMBL/GenBank/DDBJ databases">
        <authorList>
            <person name="Chiriac C."/>
            <person name="Salcher M."/>
            <person name="Ghai R."/>
            <person name="Kavagutti S V."/>
        </authorList>
    </citation>
    <scope>NUCLEOTIDE SEQUENCE</scope>
</reference>
<sequence>MTHHFRIRVALATAITFSGITSVLAVTLNQAYAAPKIPLIKSSSSATVSEVSKPIDLIRFQQGFITAGYNNDEKSFLAFLDEKGGQVWRINPLQDQQGFITAIAASGNSIFATGISQGAVKNLPLDGASAIPSPAATTPASATPTSTPTSTPTPTPGSSATKTIPLVNPDNVVVGKQEIFREDLNNLFVLEINSSGSVISLVNVPNNKLFLPSSIATTNNLKYLVGDEYPSADTKRGALYVINVEGLVTSYSYGEKFTQFTKVIPRSSKSVIVVGSSSDTLAERKVIGKIDAVSLTISTTSGKIEKVMRSSGATKSALRSWDAGTGNLILAGTAQEKKLRESVISSFSPTGSVNWSTRFQNSDGARVAGNCIAVSLLGASKSLSFAPTGAEIFLYTVDAKGKLQKGLRVAKQELISLVTTANKGCALLTYSADAGARVSFL</sequence>
<feature type="region of interest" description="Disordered" evidence="1">
    <location>
        <begin position="131"/>
        <end position="164"/>
    </location>
</feature>
<dbReference type="EMBL" id="CAEZSV010000045">
    <property type="protein sequence ID" value="CAB4549747.1"/>
    <property type="molecule type" value="Genomic_DNA"/>
</dbReference>
<organism evidence="2">
    <name type="scientific">freshwater metagenome</name>
    <dbReference type="NCBI Taxonomy" id="449393"/>
    <lineage>
        <taxon>unclassified sequences</taxon>
        <taxon>metagenomes</taxon>
        <taxon>ecological metagenomes</taxon>
    </lineage>
</organism>
<evidence type="ECO:0000313" key="2">
    <source>
        <dbReference type="EMBL" id="CAB4549747.1"/>
    </source>
</evidence>
<dbReference type="SUPFAM" id="SSF63829">
    <property type="entry name" value="Calcium-dependent phosphotriesterase"/>
    <property type="match status" value="1"/>
</dbReference>
<gene>
    <name evidence="2" type="ORF">UFOPK1506_00368</name>
</gene>
<evidence type="ECO:0000256" key="1">
    <source>
        <dbReference type="SAM" id="MobiDB-lite"/>
    </source>
</evidence>
<protein>
    <submittedName>
        <fullName evidence="2">Unannotated protein</fullName>
    </submittedName>
</protein>
<name>A0A6J6CEL8_9ZZZZ</name>